<comment type="similarity">
    <text evidence="1 5">Belongs to the bacterial ribosomal protein bL36 family.</text>
</comment>
<dbReference type="OrthoDB" id="9801558at2"/>
<evidence type="ECO:0000256" key="3">
    <source>
        <dbReference type="ARBA" id="ARBA00023274"/>
    </source>
</evidence>
<dbReference type="AlphaFoldDB" id="A0A7K0K8V9"/>
<dbReference type="GO" id="GO:1990904">
    <property type="term" value="C:ribonucleoprotein complex"/>
    <property type="evidence" value="ECO:0007669"/>
    <property type="project" value="UniProtKB-KW"/>
</dbReference>
<dbReference type="EMBL" id="JACHMK010000001">
    <property type="protein sequence ID" value="MBB6334896.1"/>
    <property type="molecule type" value="Genomic_DNA"/>
</dbReference>
<dbReference type="InterPro" id="IPR035977">
    <property type="entry name" value="Ribosomal_bL36_sp"/>
</dbReference>
<dbReference type="GO" id="GO:0005840">
    <property type="term" value="C:ribosome"/>
    <property type="evidence" value="ECO:0007669"/>
    <property type="project" value="UniProtKB-KW"/>
</dbReference>
<evidence type="ECO:0000313" key="6">
    <source>
        <dbReference type="EMBL" id="MBB6334896.1"/>
    </source>
</evidence>
<keyword evidence="7" id="KW-1185">Reference proteome</keyword>
<accession>A0A7K0K8V9</accession>
<dbReference type="PANTHER" id="PTHR47781:SF1">
    <property type="entry name" value="LARGE RIBOSOMAL SUBUNIT PROTEIN BL36B"/>
    <property type="match status" value="1"/>
</dbReference>
<proteinExistence type="inferred from homology"/>
<dbReference type="GO" id="GO:0006412">
    <property type="term" value="P:translation"/>
    <property type="evidence" value="ECO:0007669"/>
    <property type="project" value="UniProtKB-UniRule"/>
</dbReference>
<organism evidence="6 7">
    <name type="scientific">Schaalia hyovaginalis</name>
    <dbReference type="NCBI Taxonomy" id="29316"/>
    <lineage>
        <taxon>Bacteria</taxon>
        <taxon>Bacillati</taxon>
        <taxon>Actinomycetota</taxon>
        <taxon>Actinomycetes</taxon>
        <taxon>Actinomycetales</taxon>
        <taxon>Actinomycetaceae</taxon>
        <taxon>Schaalia</taxon>
    </lineage>
</organism>
<dbReference type="InterPro" id="IPR047621">
    <property type="entry name" value="Ribosomal_L36_bact"/>
</dbReference>
<dbReference type="Proteomes" id="UP000617426">
    <property type="component" value="Unassembled WGS sequence"/>
</dbReference>
<evidence type="ECO:0000313" key="7">
    <source>
        <dbReference type="Proteomes" id="UP000617426"/>
    </source>
</evidence>
<dbReference type="GeneID" id="85978832"/>
<sequence length="40" mass="4569">MKVRASLRSLAKQPGSVVVRRRGHLYVINKKNPRLKARQG</sequence>
<evidence type="ECO:0000256" key="5">
    <source>
        <dbReference type="HAMAP-Rule" id="MF_00251"/>
    </source>
</evidence>
<evidence type="ECO:0000256" key="4">
    <source>
        <dbReference type="ARBA" id="ARBA00035186"/>
    </source>
</evidence>
<dbReference type="RefSeq" id="WP_154477337.1">
    <property type="nucleotide sequence ID" value="NZ_JACHMK010000001.1"/>
</dbReference>
<evidence type="ECO:0000256" key="2">
    <source>
        <dbReference type="ARBA" id="ARBA00022980"/>
    </source>
</evidence>
<keyword evidence="2 5" id="KW-0689">Ribosomal protein</keyword>
<protein>
    <recommendedName>
        <fullName evidence="4 5">Large ribosomal subunit protein bL36</fullName>
    </recommendedName>
</protein>
<dbReference type="PANTHER" id="PTHR47781">
    <property type="entry name" value="50S RIBOSOMAL PROTEIN L36 2"/>
    <property type="match status" value="1"/>
</dbReference>
<dbReference type="InterPro" id="IPR000473">
    <property type="entry name" value="Ribosomal_bL36"/>
</dbReference>
<dbReference type="SUPFAM" id="SSF57840">
    <property type="entry name" value="Ribosomal protein L36"/>
    <property type="match status" value="1"/>
</dbReference>
<gene>
    <name evidence="5" type="primary">rpmJ</name>
    <name evidence="6" type="ORF">HD592_001461</name>
</gene>
<keyword evidence="3 5" id="KW-0687">Ribonucleoprotein</keyword>
<dbReference type="NCBIfam" id="NF002021">
    <property type="entry name" value="PRK00831.1"/>
    <property type="match status" value="1"/>
</dbReference>
<dbReference type="Pfam" id="PF00444">
    <property type="entry name" value="Ribosomal_L36"/>
    <property type="match status" value="1"/>
</dbReference>
<evidence type="ECO:0000256" key="1">
    <source>
        <dbReference type="ARBA" id="ARBA00007645"/>
    </source>
</evidence>
<dbReference type="GO" id="GO:0003735">
    <property type="term" value="F:structural constituent of ribosome"/>
    <property type="evidence" value="ECO:0007669"/>
    <property type="project" value="InterPro"/>
</dbReference>
<comment type="caution">
    <text evidence="6">The sequence shown here is derived from an EMBL/GenBank/DDBJ whole genome shotgun (WGS) entry which is preliminary data.</text>
</comment>
<name>A0A7K0K8V9_9ACTO</name>
<reference evidence="6" key="1">
    <citation type="submission" date="2020-08" db="EMBL/GenBank/DDBJ databases">
        <title>Sequencing the genomes of 1000 actinobacteria strains.</title>
        <authorList>
            <person name="Klenk H.-P."/>
        </authorList>
    </citation>
    <scope>NUCLEOTIDE SEQUENCE</scope>
    <source>
        <strain evidence="6">DSM 10695</strain>
    </source>
</reference>
<dbReference type="HAMAP" id="MF_00251">
    <property type="entry name" value="Ribosomal_bL36"/>
    <property type="match status" value="1"/>
</dbReference>